<dbReference type="InterPro" id="IPR012334">
    <property type="entry name" value="Pectin_lyas_fold"/>
</dbReference>
<keyword evidence="2" id="KW-0732">Signal</keyword>
<feature type="domain" description="SLH" evidence="5">
    <location>
        <begin position="859"/>
        <end position="922"/>
    </location>
</feature>
<dbReference type="SMART" id="SM00089">
    <property type="entry name" value="PKD"/>
    <property type="match status" value="1"/>
</dbReference>
<dbReference type="PROSITE" id="PS50853">
    <property type="entry name" value="FN3"/>
    <property type="match status" value="1"/>
</dbReference>
<dbReference type="RefSeq" id="WP_183560308.1">
    <property type="nucleotide sequence ID" value="NZ_JACHXW010000003.1"/>
</dbReference>
<feature type="region of interest" description="Disordered" evidence="1">
    <location>
        <begin position="639"/>
        <end position="674"/>
    </location>
</feature>
<gene>
    <name evidence="6" type="ORF">FHS16_001444</name>
</gene>
<feature type="signal peptide" evidence="2">
    <location>
        <begin position="1"/>
        <end position="39"/>
    </location>
</feature>
<dbReference type="Pfam" id="PF18911">
    <property type="entry name" value="PKD_4"/>
    <property type="match status" value="1"/>
</dbReference>
<reference evidence="6 7" key="1">
    <citation type="submission" date="2020-08" db="EMBL/GenBank/DDBJ databases">
        <title>Genomic Encyclopedia of Type Strains, Phase III (KMG-III): the genomes of soil and plant-associated and newly described type strains.</title>
        <authorList>
            <person name="Whitman W."/>
        </authorList>
    </citation>
    <scope>NUCLEOTIDE SEQUENCE [LARGE SCALE GENOMIC DNA]</scope>
    <source>
        <strain evidence="6 7">CECT 8234</strain>
    </source>
</reference>
<dbReference type="Pfam" id="PF00395">
    <property type="entry name" value="SLH"/>
    <property type="match status" value="3"/>
</dbReference>
<evidence type="ECO:0000259" key="3">
    <source>
        <dbReference type="PROSITE" id="PS50093"/>
    </source>
</evidence>
<dbReference type="InterPro" id="IPR006626">
    <property type="entry name" value="PbH1"/>
</dbReference>
<dbReference type="AlphaFoldDB" id="A0A7W5C5D3"/>
<dbReference type="InterPro" id="IPR024535">
    <property type="entry name" value="RHGA/B-epi-like_pectate_lyase"/>
</dbReference>
<sequence length="1043" mass="110698">MMPRKPKSKRMSKSNKRFISLLCAATLLLPALPISTAYASMSLNVTAYGANGSDELDDLAGIQAAIDGAEAGDTVVIPPGTYYISDTIESKSDIKLIGENRDTTIIKYTGDSVGYLISLNGRSHVEVAQLTLDGNGNANADGGIIADDTVSEGSGGHYLHHNRIMNMTRAEGFGPFGILIAHNDHAVITDNDFNDIGVDSMWGAGMRVGYDSNYPTILRNTIADTGRGGIFLNDGVEGAVVRNNVVSGSGHTDHGLSIELHTNVNHSLVEDNVVDHWLSVVRSEYNAIRRNTIQTAGDTVKGMGLEIMSNHSITTDNLVDGGQQVGMQQSPGTGYQYWGFNTIQNLVMWGMQLQGEGTGEIEQNQYFYKNTFQNTQTGHPSVAYPGYDGYAVRIHGNSRNITFDSNVIRDNGGKAIDITGAAGVDRISFINNTITGNAGPTIETYPEAAVDLEWSGNTVSGNGTDTQLESRGFADPKPTADFEAPFTAETGELVSFTNESMPNGGTIVENLWDFGDGLPTTDINPTHTYYEPGTYRVTLVVWSDLGRASLKEQVITISAPLDKEAPSAPTGLSVSSKSDTSISIAWTASTDNVGVTGYDILADGQLVGSTADAVAFTASGLSANTAYSFTVIAKDAAGNRSAPSAPLSVTTNGSSSPVETTPKIPPINPHPASYAVKNDELASSNGNGTVTVKVEKGIQDIILPVDASTRLGSNELELKWEQIAFTVPAEVLKQLAESVAAADRADSKIVLSVKELSKAEADALLAKANSSAHLSVKADGSIFDLTFALRKRDGQLSELSTFTSPIGIRLKTAQQQIGSKPGIYRIADDGSLSYVGGESINGELAGKTNHFSKYAVLTVSKNFTDVPDSHWAYDAIHELASKMMIQGTSDASFEPGREITRAEFTVMLVHALQAQLAEDDDVQPPSFTDEQKIGAWALKAVSQATQAGWINGFEDGSFRPQSAITRAEMAVIAAKALALQPAAEQAAPFADNDAIPQWAKEAAHNLASEGLIKGRLNGEFAPSAALTRAEAAAIIANLLNHSE</sequence>
<feature type="domain" description="PKD" evidence="3">
    <location>
        <begin position="477"/>
        <end position="554"/>
    </location>
</feature>
<dbReference type="PROSITE" id="PS51272">
    <property type="entry name" value="SLH"/>
    <property type="match status" value="3"/>
</dbReference>
<evidence type="ECO:0000259" key="5">
    <source>
        <dbReference type="PROSITE" id="PS51272"/>
    </source>
</evidence>
<dbReference type="InterPro" id="IPR001119">
    <property type="entry name" value="SLH_dom"/>
</dbReference>
<dbReference type="CDD" id="cd00063">
    <property type="entry name" value="FN3"/>
    <property type="match status" value="1"/>
</dbReference>
<accession>A0A7W5C5D3</accession>
<feature type="chain" id="PRO_5031267709" evidence="2">
    <location>
        <begin position="40"/>
        <end position="1043"/>
    </location>
</feature>
<dbReference type="InterPro" id="IPR000601">
    <property type="entry name" value="PKD_dom"/>
</dbReference>
<comment type="caution">
    <text evidence="6">The sequence shown here is derived from an EMBL/GenBank/DDBJ whole genome shotgun (WGS) entry which is preliminary data.</text>
</comment>
<dbReference type="PROSITE" id="PS50093">
    <property type="entry name" value="PKD"/>
    <property type="match status" value="1"/>
</dbReference>
<dbReference type="SUPFAM" id="SSF49265">
    <property type="entry name" value="Fibronectin type III"/>
    <property type="match status" value="1"/>
</dbReference>
<evidence type="ECO:0000259" key="4">
    <source>
        <dbReference type="PROSITE" id="PS50853"/>
    </source>
</evidence>
<feature type="domain" description="SLH" evidence="5">
    <location>
        <begin position="924"/>
        <end position="987"/>
    </location>
</feature>
<evidence type="ECO:0000313" key="6">
    <source>
        <dbReference type="EMBL" id="MBB3151401.1"/>
    </source>
</evidence>
<dbReference type="CDD" id="cd00146">
    <property type="entry name" value="PKD"/>
    <property type="match status" value="1"/>
</dbReference>
<feature type="compositionally biased region" description="Polar residues" evidence="1">
    <location>
        <begin position="647"/>
        <end position="659"/>
    </location>
</feature>
<dbReference type="InterPro" id="IPR035986">
    <property type="entry name" value="PKD_dom_sf"/>
</dbReference>
<organism evidence="6 7">
    <name type="scientific">Paenibacillus endophyticus</name>
    <dbReference type="NCBI Taxonomy" id="1294268"/>
    <lineage>
        <taxon>Bacteria</taxon>
        <taxon>Bacillati</taxon>
        <taxon>Bacillota</taxon>
        <taxon>Bacilli</taxon>
        <taxon>Bacillales</taxon>
        <taxon>Paenibacillaceae</taxon>
        <taxon>Paenibacillus</taxon>
    </lineage>
</organism>
<dbReference type="SUPFAM" id="SSF51126">
    <property type="entry name" value="Pectin lyase-like"/>
    <property type="match status" value="1"/>
</dbReference>
<dbReference type="InterPro" id="IPR003961">
    <property type="entry name" value="FN3_dom"/>
</dbReference>
<dbReference type="InterPro" id="IPR013783">
    <property type="entry name" value="Ig-like_fold"/>
</dbReference>
<dbReference type="SMART" id="SM00060">
    <property type="entry name" value="FN3"/>
    <property type="match status" value="1"/>
</dbReference>
<dbReference type="SMART" id="SM00710">
    <property type="entry name" value="PbH1"/>
    <property type="match status" value="8"/>
</dbReference>
<feature type="domain" description="Fibronectin type-III" evidence="4">
    <location>
        <begin position="568"/>
        <end position="654"/>
    </location>
</feature>
<protein>
    <submittedName>
        <fullName evidence="6">Parallel beta-helix repeat protein</fullName>
    </submittedName>
</protein>
<dbReference type="PANTHER" id="PTHR43308">
    <property type="entry name" value="OUTER MEMBRANE PROTEIN ALPHA-RELATED"/>
    <property type="match status" value="1"/>
</dbReference>
<dbReference type="Gene3D" id="2.60.40.10">
    <property type="entry name" value="Immunoglobulins"/>
    <property type="match status" value="2"/>
</dbReference>
<evidence type="ECO:0000256" key="2">
    <source>
        <dbReference type="SAM" id="SignalP"/>
    </source>
</evidence>
<dbReference type="Pfam" id="PF12708">
    <property type="entry name" value="Pect-lyase_RHGA_epim"/>
    <property type="match status" value="1"/>
</dbReference>
<dbReference type="Proteomes" id="UP000518605">
    <property type="component" value="Unassembled WGS sequence"/>
</dbReference>
<dbReference type="InterPro" id="IPR036116">
    <property type="entry name" value="FN3_sf"/>
</dbReference>
<dbReference type="Gene3D" id="2.160.20.10">
    <property type="entry name" value="Single-stranded right-handed beta-helix, Pectin lyase-like"/>
    <property type="match status" value="1"/>
</dbReference>
<dbReference type="InterPro" id="IPR022409">
    <property type="entry name" value="PKD/Chitinase_dom"/>
</dbReference>
<dbReference type="InterPro" id="IPR051465">
    <property type="entry name" value="Cell_Envelope_Struct_Comp"/>
</dbReference>
<dbReference type="InterPro" id="IPR011050">
    <property type="entry name" value="Pectin_lyase_fold/virulence"/>
</dbReference>
<evidence type="ECO:0000313" key="7">
    <source>
        <dbReference type="Proteomes" id="UP000518605"/>
    </source>
</evidence>
<dbReference type="Pfam" id="PF00041">
    <property type="entry name" value="fn3"/>
    <property type="match status" value="1"/>
</dbReference>
<dbReference type="EMBL" id="JACHXW010000003">
    <property type="protein sequence ID" value="MBB3151401.1"/>
    <property type="molecule type" value="Genomic_DNA"/>
</dbReference>
<feature type="domain" description="SLH" evidence="5">
    <location>
        <begin position="989"/>
        <end position="1043"/>
    </location>
</feature>
<proteinExistence type="predicted"/>
<name>A0A7W5C5D3_9BACL</name>
<keyword evidence="7" id="KW-1185">Reference proteome</keyword>
<evidence type="ECO:0000256" key="1">
    <source>
        <dbReference type="SAM" id="MobiDB-lite"/>
    </source>
</evidence>
<dbReference type="SUPFAM" id="SSF49299">
    <property type="entry name" value="PKD domain"/>
    <property type="match status" value="1"/>
</dbReference>